<sequence>MDRWTGFVGGCSTCLSGGETEDMSSELDTIPIFSEK</sequence>
<accession>V9G199</accession>
<dbReference type="Proteomes" id="UP000018721">
    <property type="component" value="Unassembled WGS sequence"/>
</dbReference>
<proteinExistence type="predicted"/>
<feature type="non-terminal residue" evidence="1">
    <location>
        <position position="36"/>
    </location>
</feature>
<protein>
    <submittedName>
        <fullName evidence="1">Uncharacterized protein</fullName>
    </submittedName>
</protein>
<dbReference type="HOGENOM" id="CLU_3362451_0_0_1"/>
<evidence type="ECO:0000313" key="1">
    <source>
        <dbReference type="EMBL" id="ETI57525.1"/>
    </source>
</evidence>
<organism evidence="1 2">
    <name type="scientific">Phytophthora nicotianae P1569</name>
    <dbReference type="NCBI Taxonomy" id="1317065"/>
    <lineage>
        <taxon>Eukaryota</taxon>
        <taxon>Sar</taxon>
        <taxon>Stramenopiles</taxon>
        <taxon>Oomycota</taxon>
        <taxon>Peronosporomycetes</taxon>
        <taxon>Peronosporales</taxon>
        <taxon>Peronosporaceae</taxon>
        <taxon>Phytophthora</taxon>
    </lineage>
</organism>
<name>V9G199_PHYNI</name>
<gene>
    <name evidence="1" type="ORF">F443_00196</name>
</gene>
<reference evidence="1 2" key="1">
    <citation type="submission" date="2013-11" db="EMBL/GenBank/DDBJ databases">
        <title>The Genome Sequence of Phytophthora parasitica P1569.</title>
        <authorList>
            <consortium name="The Broad Institute Genomics Platform"/>
            <person name="Russ C."/>
            <person name="Tyler B."/>
            <person name="Panabieres F."/>
            <person name="Shan W."/>
            <person name="Tripathy S."/>
            <person name="Grunwald N."/>
            <person name="Machado M."/>
            <person name="Johnson C.S."/>
            <person name="Arredondo F."/>
            <person name="Hong C."/>
            <person name="Coffey M."/>
            <person name="Young S.K."/>
            <person name="Zeng Q."/>
            <person name="Gargeya S."/>
            <person name="Fitzgerald M."/>
            <person name="Abouelleil A."/>
            <person name="Alvarado L."/>
            <person name="Chapman S.B."/>
            <person name="Gainer-Dewar J."/>
            <person name="Goldberg J."/>
            <person name="Griggs A."/>
            <person name="Gujja S."/>
            <person name="Hansen M."/>
            <person name="Howarth C."/>
            <person name="Imamovic A."/>
            <person name="Ireland A."/>
            <person name="Larimer J."/>
            <person name="McCowan C."/>
            <person name="Murphy C."/>
            <person name="Pearson M."/>
            <person name="Poon T.W."/>
            <person name="Priest M."/>
            <person name="Roberts A."/>
            <person name="Saif S."/>
            <person name="Shea T."/>
            <person name="Sykes S."/>
            <person name="Wortman J."/>
            <person name="Nusbaum C."/>
            <person name="Birren B."/>
        </authorList>
    </citation>
    <scope>NUCLEOTIDE SEQUENCE [LARGE SCALE GENOMIC DNA]</scope>
    <source>
        <strain evidence="1 2">P1569</strain>
    </source>
</reference>
<dbReference type="AlphaFoldDB" id="V9G199"/>
<comment type="caution">
    <text evidence="1">The sequence shown here is derived from an EMBL/GenBank/DDBJ whole genome shotgun (WGS) entry which is preliminary data.</text>
</comment>
<dbReference type="EMBL" id="ANIZ01000037">
    <property type="protein sequence ID" value="ETI57525.1"/>
    <property type="molecule type" value="Genomic_DNA"/>
</dbReference>
<evidence type="ECO:0000313" key="2">
    <source>
        <dbReference type="Proteomes" id="UP000018721"/>
    </source>
</evidence>
<keyword evidence="2" id="KW-1185">Reference proteome</keyword>